<evidence type="ECO:0000313" key="6">
    <source>
        <dbReference type="Proteomes" id="UP000077755"/>
    </source>
</evidence>
<dbReference type="Pfam" id="PF00400">
    <property type="entry name" value="WD40"/>
    <property type="match status" value="2"/>
</dbReference>
<dbReference type="SUPFAM" id="SSF50978">
    <property type="entry name" value="WD40 repeat-like"/>
    <property type="match status" value="1"/>
</dbReference>
<dbReference type="InterPro" id="IPR015943">
    <property type="entry name" value="WD40/YVTN_repeat-like_dom_sf"/>
</dbReference>
<dbReference type="STRING" id="79200.A0A166CWN7"/>
<keyword evidence="6" id="KW-1185">Reference proteome</keyword>
<feature type="repeat" description="WD" evidence="3">
    <location>
        <begin position="18"/>
        <end position="59"/>
    </location>
</feature>
<dbReference type="PROSITE" id="PS50082">
    <property type="entry name" value="WD_REPEATS_2"/>
    <property type="match status" value="2"/>
</dbReference>
<dbReference type="GO" id="GO:1990234">
    <property type="term" value="C:transferase complex"/>
    <property type="evidence" value="ECO:0007669"/>
    <property type="project" value="UniProtKB-ARBA"/>
</dbReference>
<dbReference type="InterPro" id="IPR001680">
    <property type="entry name" value="WD40_rpt"/>
</dbReference>
<dbReference type="SMART" id="SM00320">
    <property type="entry name" value="WD40"/>
    <property type="match status" value="2"/>
</dbReference>
<dbReference type="Gene3D" id="2.130.10.10">
    <property type="entry name" value="YVTN repeat-like/Quinoprotein amine dehydrogenase"/>
    <property type="match status" value="1"/>
</dbReference>
<keyword evidence="1 3" id="KW-0853">WD repeat</keyword>
<feature type="repeat" description="WD" evidence="3">
    <location>
        <begin position="65"/>
        <end position="87"/>
    </location>
</feature>
<name>A0A166CWN7_DAUCS</name>
<evidence type="ECO:0000256" key="1">
    <source>
        <dbReference type="ARBA" id="ARBA00022574"/>
    </source>
</evidence>
<accession>A0A166CWN7</accession>
<evidence type="ECO:0000256" key="3">
    <source>
        <dbReference type="PROSITE-ProRule" id="PRU00221"/>
    </source>
</evidence>
<dbReference type="PROSITE" id="PS50294">
    <property type="entry name" value="WD_REPEATS_REGION"/>
    <property type="match status" value="1"/>
</dbReference>
<evidence type="ECO:0000313" key="4">
    <source>
        <dbReference type="EMBL" id="KZN04438.1"/>
    </source>
</evidence>
<dbReference type="Proteomes" id="UP000077755">
    <property type="component" value="Chromosome 2"/>
</dbReference>
<gene>
    <name evidence="4" type="ORF">DCAR_005275</name>
    <name evidence="5" type="ORF">DCAR_0205923</name>
</gene>
<dbReference type="PANTHER" id="PTHR22847:SF637">
    <property type="entry name" value="WD REPEAT DOMAIN 5B"/>
    <property type="match status" value="1"/>
</dbReference>
<reference evidence="5" key="2">
    <citation type="submission" date="2022-03" db="EMBL/GenBank/DDBJ databases">
        <title>Draft title - Genomic analysis of global carrot germplasm unveils the trajectory of domestication and the origin of high carotenoid orange carrot.</title>
        <authorList>
            <person name="Iorizzo M."/>
            <person name="Ellison S."/>
            <person name="Senalik D."/>
            <person name="Macko-Podgorni A."/>
            <person name="Grzebelus D."/>
            <person name="Bostan H."/>
            <person name="Rolling W."/>
            <person name="Curaba J."/>
            <person name="Simon P."/>
        </authorList>
    </citation>
    <scope>NUCLEOTIDE SEQUENCE</scope>
    <source>
        <tissue evidence="5">Leaf</tissue>
    </source>
</reference>
<dbReference type="InterPro" id="IPR019775">
    <property type="entry name" value="WD40_repeat_CS"/>
</dbReference>
<proteinExistence type="predicted"/>
<keyword evidence="2" id="KW-0677">Repeat</keyword>
<sequence length="87" mass="9370">MAIPEEPTINPNTLPHTLTAHKRAISAVKFSDDGALLGTSSADKTVKTWSPHTGALIQDFFGHDLVACSDDKTVRLWDLNATTPSKP</sequence>
<dbReference type="Gramene" id="KZN04438">
    <property type="protein sequence ID" value="KZN04438"/>
    <property type="gene ID" value="DCAR_005275"/>
</dbReference>
<dbReference type="EMBL" id="CP093344">
    <property type="protein sequence ID" value="WOG86705.1"/>
    <property type="molecule type" value="Genomic_DNA"/>
</dbReference>
<evidence type="ECO:0000313" key="5">
    <source>
        <dbReference type="EMBL" id="WOG86705.1"/>
    </source>
</evidence>
<dbReference type="PROSITE" id="PS00678">
    <property type="entry name" value="WD_REPEATS_1"/>
    <property type="match status" value="1"/>
</dbReference>
<reference evidence="4" key="1">
    <citation type="journal article" date="2016" name="Nat. Genet.">
        <title>A high-quality carrot genome assembly provides new insights into carotenoid accumulation and asterid genome evolution.</title>
        <authorList>
            <person name="Iorizzo M."/>
            <person name="Ellison S."/>
            <person name="Senalik D."/>
            <person name="Zeng P."/>
            <person name="Satapoomin P."/>
            <person name="Huang J."/>
            <person name="Bowman M."/>
            <person name="Iovene M."/>
            <person name="Sanseverino W."/>
            <person name="Cavagnaro P."/>
            <person name="Yildiz M."/>
            <person name="Macko-Podgorni A."/>
            <person name="Moranska E."/>
            <person name="Grzebelus E."/>
            <person name="Grzebelus D."/>
            <person name="Ashrafi H."/>
            <person name="Zheng Z."/>
            <person name="Cheng S."/>
            <person name="Spooner D."/>
            <person name="Van Deynze A."/>
            <person name="Simon P."/>
        </authorList>
    </citation>
    <scope>NUCLEOTIDE SEQUENCE [LARGE SCALE GENOMIC DNA]</scope>
    <source>
        <tissue evidence="4">Leaf</tissue>
    </source>
</reference>
<dbReference type="InterPro" id="IPR036322">
    <property type="entry name" value="WD40_repeat_dom_sf"/>
</dbReference>
<dbReference type="AlphaFoldDB" id="A0A166CWN7"/>
<evidence type="ECO:0000256" key="2">
    <source>
        <dbReference type="ARBA" id="ARBA00022737"/>
    </source>
</evidence>
<organism evidence="4">
    <name type="scientific">Daucus carota subsp. sativus</name>
    <name type="common">Carrot</name>
    <dbReference type="NCBI Taxonomy" id="79200"/>
    <lineage>
        <taxon>Eukaryota</taxon>
        <taxon>Viridiplantae</taxon>
        <taxon>Streptophyta</taxon>
        <taxon>Embryophyta</taxon>
        <taxon>Tracheophyta</taxon>
        <taxon>Spermatophyta</taxon>
        <taxon>Magnoliopsida</taxon>
        <taxon>eudicotyledons</taxon>
        <taxon>Gunneridae</taxon>
        <taxon>Pentapetalae</taxon>
        <taxon>asterids</taxon>
        <taxon>campanulids</taxon>
        <taxon>Apiales</taxon>
        <taxon>Apiaceae</taxon>
        <taxon>Apioideae</taxon>
        <taxon>Scandiceae</taxon>
        <taxon>Daucinae</taxon>
        <taxon>Daucus</taxon>
        <taxon>Daucus sect. Daucus</taxon>
    </lineage>
</organism>
<dbReference type="EMBL" id="LNRQ01000002">
    <property type="protein sequence ID" value="KZN04438.1"/>
    <property type="molecule type" value="Genomic_DNA"/>
</dbReference>
<protein>
    <submittedName>
        <fullName evidence="4">Uncharacterized protein</fullName>
    </submittedName>
</protein>
<dbReference type="PANTHER" id="PTHR22847">
    <property type="entry name" value="WD40 REPEAT PROTEIN"/>
    <property type="match status" value="1"/>
</dbReference>